<sequence>MTSYNLGIYKYSSLYQSFESNLPINIRVDDETATVEAILLRLLAGGVRVNDSKGNQIIQNINYFELPYSKKYYTFNYKNISTIFDENYDSNDLKNNPQFFNNYLNGNRKNHNVFEHVLLELTTFMFSNVKSPIAGFANLYRCLEYISYCFPLVYAAKSKNYKGTYKQLHGFFNCDSQGELKFFKTFLKTLIEDENIMDYPFDISLDKIENLESFSTQCSQIFRESSYEIDGNAMKIKFINILDFFITTRNRYFHMKIGEGQNNFTPKDYNMDSFLEQLNFHLLNWISNIIMAITRFSYTET</sequence>
<proteinExistence type="predicted"/>
<dbReference type="EMBL" id="JAUSUR010000005">
    <property type="protein sequence ID" value="MDQ0362174.1"/>
    <property type="molecule type" value="Genomic_DNA"/>
</dbReference>
<evidence type="ECO:0008006" key="3">
    <source>
        <dbReference type="Google" id="ProtNLM"/>
    </source>
</evidence>
<evidence type="ECO:0000313" key="2">
    <source>
        <dbReference type="Proteomes" id="UP001230220"/>
    </source>
</evidence>
<dbReference type="Proteomes" id="UP001230220">
    <property type="component" value="Unassembled WGS sequence"/>
</dbReference>
<reference evidence="1 2" key="1">
    <citation type="submission" date="2023-07" db="EMBL/GenBank/DDBJ databases">
        <title>Genomic Encyclopedia of Type Strains, Phase IV (KMG-IV): sequencing the most valuable type-strain genomes for metagenomic binning, comparative biology and taxonomic classification.</title>
        <authorList>
            <person name="Goeker M."/>
        </authorList>
    </citation>
    <scope>NUCLEOTIDE SEQUENCE [LARGE SCALE GENOMIC DNA]</scope>
    <source>
        <strain evidence="1 2">DSM 16784</strain>
    </source>
</reference>
<comment type="caution">
    <text evidence="1">The sequence shown here is derived from an EMBL/GenBank/DDBJ whole genome shotgun (WGS) entry which is preliminary data.</text>
</comment>
<gene>
    <name evidence="1" type="ORF">J2S15_002927</name>
</gene>
<dbReference type="RefSeq" id="WP_307409540.1">
    <property type="nucleotide sequence ID" value="NZ_JAUSUR010000005.1"/>
</dbReference>
<accession>A0ABU0E5J8</accession>
<organism evidence="1 2">
    <name type="scientific">Breznakia pachnodae</name>
    <dbReference type="NCBI Taxonomy" id="265178"/>
    <lineage>
        <taxon>Bacteria</taxon>
        <taxon>Bacillati</taxon>
        <taxon>Bacillota</taxon>
        <taxon>Erysipelotrichia</taxon>
        <taxon>Erysipelotrichales</taxon>
        <taxon>Erysipelotrichaceae</taxon>
        <taxon>Breznakia</taxon>
    </lineage>
</organism>
<protein>
    <recommendedName>
        <fullName evidence="3">ApeA N-terminal domain-containing protein</fullName>
    </recommendedName>
</protein>
<name>A0ABU0E5J8_9FIRM</name>
<evidence type="ECO:0000313" key="1">
    <source>
        <dbReference type="EMBL" id="MDQ0362174.1"/>
    </source>
</evidence>
<keyword evidence="2" id="KW-1185">Reference proteome</keyword>